<dbReference type="Gene3D" id="3.30.70.2650">
    <property type="match status" value="1"/>
</dbReference>
<evidence type="ECO:0000313" key="3">
    <source>
        <dbReference type="EMBL" id="OGD39726.1"/>
    </source>
</evidence>
<keyword evidence="1" id="KW-0472">Membrane</keyword>
<gene>
    <name evidence="3" type="ORF">A3I30_00645</name>
</gene>
<accession>A0A1F5CA31</accession>
<evidence type="ECO:0000256" key="1">
    <source>
        <dbReference type="SAM" id="Phobius"/>
    </source>
</evidence>
<dbReference type="Pfam" id="PF20803">
    <property type="entry name" value="PaaX_M"/>
    <property type="match status" value="1"/>
</dbReference>
<organism evidence="3 4">
    <name type="scientific">Candidatus Azambacteria bacterium RIFCSPLOWO2_02_FULL_44_14</name>
    <dbReference type="NCBI Taxonomy" id="1797306"/>
    <lineage>
        <taxon>Bacteria</taxon>
        <taxon>Candidatus Azamiibacteriota</taxon>
    </lineage>
</organism>
<protein>
    <recommendedName>
        <fullName evidence="2">Transcriptional repressor PaaX-like central Cas2-like domain-containing protein</fullName>
    </recommendedName>
</protein>
<proteinExistence type="predicted"/>
<feature type="transmembrane region" description="Helical" evidence="1">
    <location>
        <begin position="12"/>
        <end position="35"/>
    </location>
</feature>
<dbReference type="InterPro" id="IPR048846">
    <property type="entry name" value="PaaX-like_central"/>
</dbReference>
<dbReference type="AlphaFoldDB" id="A0A1F5CA31"/>
<sequence length="184" mass="21627">MNQRGEIIKDILIGLGTLGAIVIVGTIAPNIFGVLNKSGFTKKKYNPGRFTERIKYLRRRNLIAVKDNPDGTLTVELSERGRKFFLKYNLDDISVKPMKRWDGKWRFVMFDIPDKFKKASNALRNKLKDMGFYQFQKSIWVHPYPVRDEIEFVCNVFNVREYVNVGEISKLDDEEMLRSRWRLS</sequence>
<dbReference type="EMBL" id="MEYV01000019">
    <property type="protein sequence ID" value="OGD39726.1"/>
    <property type="molecule type" value="Genomic_DNA"/>
</dbReference>
<dbReference type="Proteomes" id="UP000177197">
    <property type="component" value="Unassembled WGS sequence"/>
</dbReference>
<keyword evidence="1" id="KW-0812">Transmembrane</keyword>
<name>A0A1F5CA31_9BACT</name>
<evidence type="ECO:0000259" key="2">
    <source>
        <dbReference type="Pfam" id="PF20803"/>
    </source>
</evidence>
<reference evidence="3 4" key="1">
    <citation type="journal article" date="2016" name="Nat. Commun.">
        <title>Thousands of microbial genomes shed light on interconnected biogeochemical processes in an aquifer system.</title>
        <authorList>
            <person name="Anantharaman K."/>
            <person name="Brown C.T."/>
            <person name="Hug L.A."/>
            <person name="Sharon I."/>
            <person name="Castelle C.J."/>
            <person name="Probst A.J."/>
            <person name="Thomas B.C."/>
            <person name="Singh A."/>
            <person name="Wilkins M.J."/>
            <person name="Karaoz U."/>
            <person name="Brodie E.L."/>
            <person name="Williams K.H."/>
            <person name="Hubbard S.S."/>
            <person name="Banfield J.F."/>
        </authorList>
    </citation>
    <scope>NUCLEOTIDE SEQUENCE [LARGE SCALE GENOMIC DNA]</scope>
</reference>
<evidence type="ECO:0000313" key="4">
    <source>
        <dbReference type="Proteomes" id="UP000177197"/>
    </source>
</evidence>
<comment type="caution">
    <text evidence="3">The sequence shown here is derived from an EMBL/GenBank/DDBJ whole genome shotgun (WGS) entry which is preliminary data.</text>
</comment>
<feature type="domain" description="Transcriptional repressor PaaX-like central Cas2-like" evidence="2">
    <location>
        <begin position="99"/>
        <end position="168"/>
    </location>
</feature>
<keyword evidence="1" id="KW-1133">Transmembrane helix</keyword>